<feature type="compositionally biased region" description="Low complexity" evidence="1">
    <location>
        <begin position="107"/>
        <end position="118"/>
    </location>
</feature>
<comment type="caution">
    <text evidence="3">The sequence shown here is derived from an EMBL/GenBank/DDBJ whole genome shotgun (WGS) entry which is preliminary data.</text>
</comment>
<dbReference type="Proteomes" id="UP000677228">
    <property type="component" value="Unassembled WGS sequence"/>
</dbReference>
<evidence type="ECO:0000313" key="2">
    <source>
        <dbReference type="EMBL" id="CAF1171847.1"/>
    </source>
</evidence>
<organism evidence="3 6">
    <name type="scientific">Didymodactylos carnosus</name>
    <dbReference type="NCBI Taxonomy" id="1234261"/>
    <lineage>
        <taxon>Eukaryota</taxon>
        <taxon>Metazoa</taxon>
        <taxon>Spiralia</taxon>
        <taxon>Gnathifera</taxon>
        <taxon>Rotifera</taxon>
        <taxon>Eurotatoria</taxon>
        <taxon>Bdelloidea</taxon>
        <taxon>Philodinida</taxon>
        <taxon>Philodinidae</taxon>
        <taxon>Didymodactylos</taxon>
    </lineage>
</organism>
<protein>
    <submittedName>
        <fullName evidence="3">Uncharacterized protein</fullName>
    </submittedName>
</protein>
<dbReference type="Proteomes" id="UP000663829">
    <property type="component" value="Unassembled WGS sequence"/>
</dbReference>
<keyword evidence="6" id="KW-1185">Reference proteome</keyword>
<feature type="compositionally biased region" description="Basic and acidic residues" evidence="1">
    <location>
        <begin position="124"/>
        <end position="137"/>
    </location>
</feature>
<dbReference type="Proteomes" id="UP000681722">
    <property type="component" value="Unassembled WGS sequence"/>
</dbReference>
<gene>
    <name evidence="3" type="ORF">GPM918_LOCUS41263</name>
    <name evidence="2" type="ORF">OVA965_LOCUS22613</name>
    <name evidence="5" type="ORF">SRO942_LOCUS42295</name>
    <name evidence="4" type="ORF">TMI583_LOCUS23325</name>
</gene>
<dbReference type="EMBL" id="CAJNOQ010032112">
    <property type="protein sequence ID" value="CAF1583642.1"/>
    <property type="molecule type" value="Genomic_DNA"/>
</dbReference>
<dbReference type="EMBL" id="CAJOBA010034342">
    <property type="protein sequence ID" value="CAF3983134.1"/>
    <property type="molecule type" value="Genomic_DNA"/>
</dbReference>
<evidence type="ECO:0000313" key="6">
    <source>
        <dbReference type="Proteomes" id="UP000663829"/>
    </source>
</evidence>
<reference evidence="3" key="1">
    <citation type="submission" date="2021-02" db="EMBL/GenBank/DDBJ databases">
        <authorList>
            <person name="Nowell W R."/>
        </authorList>
    </citation>
    <scope>NUCLEOTIDE SEQUENCE</scope>
</reference>
<dbReference type="EMBL" id="CAJOBC010098120">
    <property type="protein sequence ID" value="CAF4452057.1"/>
    <property type="molecule type" value="Genomic_DNA"/>
</dbReference>
<dbReference type="EMBL" id="CAJNOK010012818">
    <property type="protein sequence ID" value="CAF1171847.1"/>
    <property type="molecule type" value="Genomic_DNA"/>
</dbReference>
<feature type="region of interest" description="Disordered" evidence="1">
    <location>
        <begin position="66"/>
        <end position="137"/>
    </location>
</feature>
<evidence type="ECO:0000313" key="4">
    <source>
        <dbReference type="EMBL" id="CAF3983134.1"/>
    </source>
</evidence>
<accession>A0A815ZDJ8</accession>
<dbReference type="Proteomes" id="UP000682733">
    <property type="component" value="Unassembled WGS sequence"/>
</dbReference>
<dbReference type="AlphaFoldDB" id="A0A815ZDJ8"/>
<evidence type="ECO:0000313" key="5">
    <source>
        <dbReference type="EMBL" id="CAF4452057.1"/>
    </source>
</evidence>
<sequence>MARKITMDLFKKHEVIDQLPTHSGDDRLKILKSALKAAYDLDDDNLDLKWSSVHNSLVQLRRDIKFGSCKKSDDNNDNNPQNKSANDEEQPAHNNTLDMEDEEEEQLSSNLQGQQQQSAEEHDEVSKSSTDEDIKRH</sequence>
<evidence type="ECO:0000256" key="1">
    <source>
        <dbReference type="SAM" id="MobiDB-lite"/>
    </source>
</evidence>
<name>A0A815ZDJ8_9BILA</name>
<evidence type="ECO:0000313" key="3">
    <source>
        <dbReference type="EMBL" id="CAF1583642.1"/>
    </source>
</evidence>
<proteinExistence type="predicted"/>